<protein>
    <submittedName>
        <fullName evidence="2">Uncharacterized protein</fullName>
    </submittedName>
</protein>
<comment type="caution">
    <text evidence="2">The sequence shown here is derived from an EMBL/GenBank/DDBJ whole genome shotgun (WGS) entry which is preliminary data.</text>
</comment>
<accession>X8BHR7</accession>
<proteinExistence type="predicted"/>
<feature type="compositionally biased region" description="Polar residues" evidence="1">
    <location>
        <begin position="49"/>
        <end position="65"/>
    </location>
</feature>
<name>X8BHR7_MYCXE</name>
<gene>
    <name evidence="2" type="ORF">I553_6475</name>
</gene>
<dbReference type="AlphaFoldDB" id="X8BHR7"/>
<dbReference type="EMBL" id="JAOB01000042">
    <property type="protein sequence ID" value="EUA42615.1"/>
    <property type="molecule type" value="Genomic_DNA"/>
</dbReference>
<feature type="region of interest" description="Disordered" evidence="1">
    <location>
        <begin position="37"/>
        <end position="86"/>
    </location>
</feature>
<organism evidence="2">
    <name type="scientific">Mycobacterium xenopi 4042</name>
    <dbReference type="NCBI Taxonomy" id="1299334"/>
    <lineage>
        <taxon>Bacteria</taxon>
        <taxon>Bacillati</taxon>
        <taxon>Actinomycetota</taxon>
        <taxon>Actinomycetes</taxon>
        <taxon>Mycobacteriales</taxon>
        <taxon>Mycobacteriaceae</taxon>
        <taxon>Mycobacterium</taxon>
    </lineage>
</organism>
<reference evidence="2" key="1">
    <citation type="submission" date="2014-01" db="EMBL/GenBank/DDBJ databases">
        <authorList>
            <person name="Brown-Elliot B."/>
            <person name="Wallace R."/>
            <person name="Lenaerts A."/>
            <person name="Ordway D."/>
            <person name="DeGroote M.A."/>
            <person name="Parker T."/>
            <person name="Sizemore C."/>
            <person name="Tallon L.J."/>
            <person name="Sadzewicz L.K."/>
            <person name="Sengamalay N."/>
            <person name="Fraser C.M."/>
            <person name="Hine E."/>
            <person name="Shefchek K.A."/>
            <person name="Das S.P."/>
            <person name="Tettelin H."/>
        </authorList>
    </citation>
    <scope>NUCLEOTIDE SEQUENCE [LARGE SCALE GENOMIC DNA]</scope>
    <source>
        <strain evidence="2">4042</strain>
    </source>
</reference>
<feature type="compositionally biased region" description="Low complexity" evidence="1">
    <location>
        <begin position="66"/>
        <end position="78"/>
    </location>
</feature>
<sequence>MELVTFQPEFGVAATYGDVVEEDVAVGMPAAEVVGWSSRNRDPAFGPRLTTSSAEPAGSPSTPETAVSAPASAGASSSLRKSERKTDVVSTVTSSEFWSFSFSVTGCSSLAAVVSSDRPAGPVIGRFSLVVSTVPRTGAQCANHRRIAGPDARLLPWYCTNRAVAPVSEGDLNNRHSVSVPR</sequence>
<evidence type="ECO:0000313" key="2">
    <source>
        <dbReference type="EMBL" id="EUA42615.1"/>
    </source>
</evidence>
<evidence type="ECO:0000256" key="1">
    <source>
        <dbReference type="SAM" id="MobiDB-lite"/>
    </source>
</evidence>